<accession>A0A843VHB9</accession>
<name>A0A843VHB9_COLES</name>
<organism evidence="1 2">
    <name type="scientific">Colocasia esculenta</name>
    <name type="common">Wild taro</name>
    <name type="synonym">Arum esculentum</name>
    <dbReference type="NCBI Taxonomy" id="4460"/>
    <lineage>
        <taxon>Eukaryota</taxon>
        <taxon>Viridiplantae</taxon>
        <taxon>Streptophyta</taxon>
        <taxon>Embryophyta</taxon>
        <taxon>Tracheophyta</taxon>
        <taxon>Spermatophyta</taxon>
        <taxon>Magnoliopsida</taxon>
        <taxon>Liliopsida</taxon>
        <taxon>Araceae</taxon>
        <taxon>Aroideae</taxon>
        <taxon>Colocasieae</taxon>
        <taxon>Colocasia</taxon>
    </lineage>
</organism>
<dbReference type="Proteomes" id="UP000652761">
    <property type="component" value="Unassembled WGS sequence"/>
</dbReference>
<dbReference type="AlphaFoldDB" id="A0A843VHB9"/>
<gene>
    <name evidence="1" type="ORF">Taro_024388</name>
</gene>
<proteinExistence type="predicted"/>
<evidence type="ECO:0000313" key="1">
    <source>
        <dbReference type="EMBL" id="MQL91773.1"/>
    </source>
</evidence>
<keyword evidence="2" id="KW-1185">Reference proteome</keyword>
<reference evidence="1" key="1">
    <citation type="submission" date="2017-07" db="EMBL/GenBank/DDBJ databases">
        <title>Taro Niue Genome Assembly and Annotation.</title>
        <authorList>
            <person name="Atibalentja N."/>
            <person name="Keating K."/>
            <person name="Fields C.J."/>
        </authorList>
    </citation>
    <scope>NUCLEOTIDE SEQUENCE</scope>
    <source>
        <strain evidence="1">Niue_2</strain>
        <tissue evidence="1">Leaf</tissue>
    </source>
</reference>
<protein>
    <submittedName>
        <fullName evidence="1">Uncharacterized protein</fullName>
    </submittedName>
</protein>
<dbReference type="EMBL" id="NMUH01001377">
    <property type="protein sequence ID" value="MQL91773.1"/>
    <property type="molecule type" value="Genomic_DNA"/>
</dbReference>
<evidence type="ECO:0000313" key="2">
    <source>
        <dbReference type="Proteomes" id="UP000652761"/>
    </source>
</evidence>
<sequence>MCSTRRENSSPGIGMAYVTTIWNRHSETVDRTLVSQNSIPGTKLHRGAWVLVHRLSYPLGKTRIFVRMAIGTIRKAAIQNRHLDPVGTRSDSEISGPTSKFLSGSVVAGCRCDRIWTPLRPNGHNFPLDYRNYL</sequence>
<comment type="caution">
    <text evidence="1">The sequence shown here is derived from an EMBL/GenBank/DDBJ whole genome shotgun (WGS) entry which is preliminary data.</text>
</comment>